<keyword evidence="2" id="KW-1185">Reference proteome</keyword>
<organism evidence="1 2">
    <name type="scientific">Caerostris extrusa</name>
    <name type="common">Bark spider</name>
    <name type="synonym">Caerostris bankana</name>
    <dbReference type="NCBI Taxonomy" id="172846"/>
    <lineage>
        <taxon>Eukaryota</taxon>
        <taxon>Metazoa</taxon>
        <taxon>Ecdysozoa</taxon>
        <taxon>Arthropoda</taxon>
        <taxon>Chelicerata</taxon>
        <taxon>Arachnida</taxon>
        <taxon>Araneae</taxon>
        <taxon>Araneomorphae</taxon>
        <taxon>Entelegynae</taxon>
        <taxon>Araneoidea</taxon>
        <taxon>Araneidae</taxon>
        <taxon>Caerostris</taxon>
    </lineage>
</organism>
<evidence type="ECO:0000313" key="2">
    <source>
        <dbReference type="Proteomes" id="UP001054945"/>
    </source>
</evidence>
<dbReference type="AlphaFoldDB" id="A0AAV4YD99"/>
<protein>
    <submittedName>
        <fullName evidence="1">Uncharacterized protein</fullName>
    </submittedName>
</protein>
<gene>
    <name evidence="1" type="ORF">CEXT_528781</name>
</gene>
<dbReference type="EMBL" id="BPLR01019089">
    <property type="protein sequence ID" value="GIZ04469.1"/>
    <property type="molecule type" value="Genomic_DNA"/>
</dbReference>
<evidence type="ECO:0000313" key="1">
    <source>
        <dbReference type="EMBL" id="GIZ04469.1"/>
    </source>
</evidence>
<accession>A0AAV4YD99</accession>
<comment type="caution">
    <text evidence="1">The sequence shown here is derived from an EMBL/GenBank/DDBJ whole genome shotgun (WGS) entry which is preliminary data.</text>
</comment>
<reference evidence="1 2" key="1">
    <citation type="submission" date="2021-06" db="EMBL/GenBank/DDBJ databases">
        <title>Caerostris extrusa draft genome.</title>
        <authorList>
            <person name="Kono N."/>
            <person name="Arakawa K."/>
        </authorList>
    </citation>
    <scope>NUCLEOTIDE SEQUENCE [LARGE SCALE GENOMIC DNA]</scope>
</reference>
<dbReference type="Proteomes" id="UP001054945">
    <property type="component" value="Unassembled WGS sequence"/>
</dbReference>
<name>A0AAV4YD99_CAEEX</name>
<proteinExistence type="predicted"/>
<sequence>MKKGPYFDRTPETTQLNSLAELLHHLTTNISFTILNSNRIDWTLCYVQQNDCPNETKILVTCKIWQYLSPLICQWRTFGSWQAWGNWGENWQPLQRYGAASAVLVIGGHKVTLQIFRAVACFERNTRSLRRERKLILSSALPRAQPLAAGTRGKLKAHQLEQTLPGVPA</sequence>